<dbReference type="AlphaFoldDB" id="A0A9D4C407"/>
<evidence type="ECO:0000256" key="1">
    <source>
        <dbReference type="SAM" id="MobiDB-lite"/>
    </source>
</evidence>
<comment type="caution">
    <text evidence="2">The sequence shown here is derived from an EMBL/GenBank/DDBJ whole genome shotgun (WGS) entry which is preliminary data.</text>
</comment>
<reference evidence="2" key="2">
    <citation type="submission" date="2020-11" db="EMBL/GenBank/DDBJ databases">
        <authorList>
            <person name="McCartney M.A."/>
            <person name="Auch B."/>
            <person name="Kono T."/>
            <person name="Mallez S."/>
            <person name="Becker A."/>
            <person name="Gohl D.M."/>
            <person name="Silverstein K.A.T."/>
            <person name="Koren S."/>
            <person name="Bechman K.B."/>
            <person name="Herman A."/>
            <person name="Abrahante J.E."/>
            <person name="Garbe J."/>
        </authorList>
    </citation>
    <scope>NUCLEOTIDE SEQUENCE</scope>
    <source>
        <strain evidence="2">Duluth1</strain>
        <tissue evidence="2">Whole animal</tissue>
    </source>
</reference>
<gene>
    <name evidence="2" type="ORF">DPMN_059733</name>
</gene>
<protein>
    <submittedName>
        <fullName evidence="2">Uncharacterized protein</fullName>
    </submittedName>
</protein>
<name>A0A9D4C407_DREPO</name>
<organism evidence="2 3">
    <name type="scientific">Dreissena polymorpha</name>
    <name type="common">Zebra mussel</name>
    <name type="synonym">Mytilus polymorpha</name>
    <dbReference type="NCBI Taxonomy" id="45954"/>
    <lineage>
        <taxon>Eukaryota</taxon>
        <taxon>Metazoa</taxon>
        <taxon>Spiralia</taxon>
        <taxon>Lophotrochozoa</taxon>
        <taxon>Mollusca</taxon>
        <taxon>Bivalvia</taxon>
        <taxon>Autobranchia</taxon>
        <taxon>Heteroconchia</taxon>
        <taxon>Euheterodonta</taxon>
        <taxon>Imparidentia</taxon>
        <taxon>Neoheterodontei</taxon>
        <taxon>Myida</taxon>
        <taxon>Dreissenoidea</taxon>
        <taxon>Dreissenidae</taxon>
        <taxon>Dreissena</taxon>
    </lineage>
</organism>
<keyword evidence="3" id="KW-1185">Reference proteome</keyword>
<dbReference type="EMBL" id="JAIWYP010000013">
    <property type="protein sequence ID" value="KAH3716996.1"/>
    <property type="molecule type" value="Genomic_DNA"/>
</dbReference>
<evidence type="ECO:0000313" key="2">
    <source>
        <dbReference type="EMBL" id="KAH3716996.1"/>
    </source>
</evidence>
<proteinExistence type="predicted"/>
<sequence length="76" mass="8771">MKVHTKSRIGGGSEQFEGRKFSGSRLRPFRAPRRGNDCSNDDTLPKDLGEEEVTERVDPVFCHLRTEMCLYWLLTI</sequence>
<feature type="region of interest" description="Disordered" evidence="1">
    <location>
        <begin position="1"/>
        <end position="50"/>
    </location>
</feature>
<dbReference type="Proteomes" id="UP000828390">
    <property type="component" value="Unassembled WGS sequence"/>
</dbReference>
<evidence type="ECO:0000313" key="3">
    <source>
        <dbReference type="Proteomes" id="UP000828390"/>
    </source>
</evidence>
<reference evidence="2" key="1">
    <citation type="journal article" date="2019" name="bioRxiv">
        <title>The Genome of the Zebra Mussel, Dreissena polymorpha: A Resource for Invasive Species Research.</title>
        <authorList>
            <person name="McCartney M.A."/>
            <person name="Auch B."/>
            <person name="Kono T."/>
            <person name="Mallez S."/>
            <person name="Zhang Y."/>
            <person name="Obille A."/>
            <person name="Becker A."/>
            <person name="Abrahante J.E."/>
            <person name="Garbe J."/>
            <person name="Badalamenti J.P."/>
            <person name="Herman A."/>
            <person name="Mangelson H."/>
            <person name="Liachko I."/>
            <person name="Sullivan S."/>
            <person name="Sone E.D."/>
            <person name="Koren S."/>
            <person name="Silverstein K.A.T."/>
            <person name="Beckman K.B."/>
            <person name="Gohl D.M."/>
        </authorList>
    </citation>
    <scope>NUCLEOTIDE SEQUENCE</scope>
    <source>
        <strain evidence="2">Duluth1</strain>
        <tissue evidence="2">Whole animal</tissue>
    </source>
</reference>
<accession>A0A9D4C407</accession>